<organism evidence="1 2">
    <name type="scientific">Candidatus Kaiserbacteria bacterium RIFCSPLOWO2_01_FULL_52_12b</name>
    <dbReference type="NCBI Taxonomy" id="1798509"/>
    <lineage>
        <taxon>Bacteria</taxon>
        <taxon>Candidatus Kaiseribacteriota</taxon>
    </lineage>
</organism>
<comment type="caution">
    <text evidence="1">The sequence shown here is derived from an EMBL/GenBank/DDBJ whole genome shotgun (WGS) entry which is preliminary data.</text>
</comment>
<dbReference type="AlphaFoldDB" id="A0A1F6EWF4"/>
<evidence type="ECO:0000313" key="1">
    <source>
        <dbReference type="EMBL" id="OGG77903.1"/>
    </source>
</evidence>
<dbReference type="EMBL" id="MFLW01000028">
    <property type="protein sequence ID" value="OGG77903.1"/>
    <property type="molecule type" value="Genomic_DNA"/>
</dbReference>
<accession>A0A1F6EWF4</accession>
<dbReference type="Proteomes" id="UP000178811">
    <property type="component" value="Unassembled WGS sequence"/>
</dbReference>
<gene>
    <name evidence="1" type="ORF">A3A36_02400</name>
</gene>
<name>A0A1F6EWF4_9BACT</name>
<protein>
    <submittedName>
        <fullName evidence="1">Uncharacterized protein</fullName>
    </submittedName>
</protein>
<reference evidence="1 2" key="1">
    <citation type="journal article" date="2016" name="Nat. Commun.">
        <title>Thousands of microbial genomes shed light on interconnected biogeochemical processes in an aquifer system.</title>
        <authorList>
            <person name="Anantharaman K."/>
            <person name="Brown C.T."/>
            <person name="Hug L.A."/>
            <person name="Sharon I."/>
            <person name="Castelle C.J."/>
            <person name="Probst A.J."/>
            <person name="Thomas B.C."/>
            <person name="Singh A."/>
            <person name="Wilkins M.J."/>
            <person name="Karaoz U."/>
            <person name="Brodie E.L."/>
            <person name="Williams K.H."/>
            <person name="Hubbard S.S."/>
            <person name="Banfield J.F."/>
        </authorList>
    </citation>
    <scope>NUCLEOTIDE SEQUENCE [LARGE SCALE GENOMIC DNA]</scope>
</reference>
<evidence type="ECO:0000313" key="2">
    <source>
        <dbReference type="Proteomes" id="UP000178811"/>
    </source>
</evidence>
<proteinExistence type="predicted"/>
<sequence length="172" mass="20155">MQVEMELVLIRAYQLNLFFIAKDLIELLKPTLSDVERMYLMEHGPEIVHQNFLHDYYTEPGGCTEGKEARRTAVMLEKLAKERFDRANVPEERRKLLSELLITTGIESLHHFPPKKEKDVFYHMNQCSRDGRFRRFKEVADFLDAPSEIKSFLTLLNEQSDLLAQKPELKSA</sequence>